<protein>
    <recommendedName>
        <fullName evidence="1">HAT C-terminal dimerisation domain-containing protein</fullName>
    </recommendedName>
</protein>
<accession>A0A8C3FG21</accession>
<dbReference type="Pfam" id="PF05699">
    <property type="entry name" value="Dimer_Tnp_hAT"/>
    <property type="match status" value="1"/>
</dbReference>
<dbReference type="OMA" id="EYLLACC"/>
<organism evidence="2 3">
    <name type="scientific">Chrysemys picta bellii</name>
    <name type="common">Western painted turtle</name>
    <name type="synonym">Emys bellii</name>
    <dbReference type="NCBI Taxonomy" id="8478"/>
    <lineage>
        <taxon>Eukaryota</taxon>
        <taxon>Metazoa</taxon>
        <taxon>Chordata</taxon>
        <taxon>Craniata</taxon>
        <taxon>Vertebrata</taxon>
        <taxon>Euteleostomi</taxon>
        <taxon>Archelosauria</taxon>
        <taxon>Testudinata</taxon>
        <taxon>Testudines</taxon>
        <taxon>Cryptodira</taxon>
        <taxon>Durocryptodira</taxon>
        <taxon>Testudinoidea</taxon>
        <taxon>Emydidae</taxon>
        <taxon>Chrysemys</taxon>
    </lineage>
</organism>
<reference evidence="2" key="2">
    <citation type="submission" date="2025-09" db="UniProtKB">
        <authorList>
            <consortium name="Ensembl"/>
        </authorList>
    </citation>
    <scope>IDENTIFICATION</scope>
</reference>
<evidence type="ECO:0000259" key="1">
    <source>
        <dbReference type="Pfam" id="PF05699"/>
    </source>
</evidence>
<sequence length="147" mass="16902">SLLHIFACNLHRTLTHEERSDIINDKDLPVALDNVRHILQHGKHSQLQVLQFIHDAELKDIFPNVWIALKILLMLPVTVVNGERSFSKLRLIKTYIRSMMANKRLTLLAVLSFENAIGQSLYLSEAVLQFVKQHALSKVPQMNKETK</sequence>
<feature type="domain" description="HAT C-terminal dimerisation" evidence="1">
    <location>
        <begin position="45"/>
        <end position="115"/>
    </location>
</feature>
<proteinExistence type="predicted"/>
<reference evidence="2" key="1">
    <citation type="submission" date="2025-08" db="UniProtKB">
        <authorList>
            <consortium name="Ensembl"/>
        </authorList>
    </citation>
    <scope>IDENTIFICATION</scope>
</reference>
<evidence type="ECO:0000313" key="3">
    <source>
        <dbReference type="Proteomes" id="UP000694380"/>
    </source>
</evidence>
<dbReference type="PANTHER" id="PTHR46289:SF19">
    <property type="entry name" value="ZINC FINGER MYM-TYPE CONTAINING 1"/>
    <property type="match status" value="1"/>
</dbReference>
<name>A0A8C3FG21_CHRPI</name>
<dbReference type="InterPro" id="IPR008906">
    <property type="entry name" value="HATC_C_dom"/>
</dbReference>
<dbReference type="GO" id="GO:0046983">
    <property type="term" value="F:protein dimerization activity"/>
    <property type="evidence" value="ECO:0007669"/>
    <property type="project" value="InterPro"/>
</dbReference>
<keyword evidence="3" id="KW-1185">Reference proteome</keyword>
<dbReference type="PANTHER" id="PTHR46289">
    <property type="entry name" value="52 KDA REPRESSOR OF THE INHIBITOR OF THE PROTEIN KINASE-LIKE PROTEIN-RELATED"/>
    <property type="match status" value="1"/>
</dbReference>
<dbReference type="Proteomes" id="UP000694380">
    <property type="component" value="Unplaced"/>
</dbReference>
<dbReference type="Ensembl" id="ENSCPBT00000009522.1">
    <property type="protein sequence ID" value="ENSCPBP00000007902.1"/>
    <property type="gene ID" value="ENSCPBG00000006217.1"/>
</dbReference>
<dbReference type="AlphaFoldDB" id="A0A8C3FG21"/>
<evidence type="ECO:0000313" key="2">
    <source>
        <dbReference type="Ensembl" id="ENSCPBP00000007902.1"/>
    </source>
</evidence>
<dbReference type="InterPro" id="IPR052958">
    <property type="entry name" value="IFN-induced_PKR_regulator"/>
</dbReference>